<dbReference type="CDD" id="cd03399">
    <property type="entry name" value="SPFH_flotillin"/>
    <property type="match status" value="1"/>
</dbReference>
<accession>A0A3G4ZV42</accession>
<evidence type="ECO:0000256" key="4">
    <source>
        <dbReference type="ARBA" id="ARBA00023136"/>
    </source>
</evidence>
<keyword evidence="3" id="KW-1003">Cell membrane</keyword>
<proteinExistence type="inferred from homology"/>
<gene>
    <name evidence="7" type="ORF">Edafosvirus33_2</name>
</gene>
<dbReference type="PANTHER" id="PTHR13806">
    <property type="entry name" value="FLOTILLIN-RELATED"/>
    <property type="match status" value="1"/>
</dbReference>
<dbReference type="EMBL" id="MK072098">
    <property type="protein sequence ID" value="AYV78782.1"/>
    <property type="molecule type" value="Genomic_DNA"/>
</dbReference>
<name>A0A3G4ZV42_9VIRU</name>
<dbReference type="InterPro" id="IPR027705">
    <property type="entry name" value="Flotillin_fam"/>
</dbReference>
<comment type="subcellular location">
    <subcellularLocation>
        <location evidence="1">Cell membrane</location>
    </subcellularLocation>
</comment>
<evidence type="ECO:0000256" key="2">
    <source>
        <dbReference type="ARBA" id="ARBA00007161"/>
    </source>
</evidence>
<protein>
    <submittedName>
        <fullName evidence="7">Flotillin domain-containing protein</fullName>
    </submittedName>
</protein>
<dbReference type="SUPFAM" id="SSF117892">
    <property type="entry name" value="Band 7/SPFH domain"/>
    <property type="match status" value="1"/>
</dbReference>
<evidence type="ECO:0000259" key="6">
    <source>
        <dbReference type="Pfam" id="PF01145"/>
    </source>
</evidence>
<dbReference type="InterPro" id="IPR001107">
    <property type="entry name" value="Band_7"/>
</dbReference>
<dbReference type="Pfam" id="PF01145">
    <property type="entry name" value="Band_7"/>
    <property type="match status" value="1"/>
</dbReference>
<dbReference type="Gene3D" id="3.30.479.30">
    <property type="entry name" value="Band 7 domain"/>
    <property type="match status" value="1"/>
</dbReference>
<evidence type="ECO:0000313" key="7">
    <source>
        <dbReference type="EMBL" id="AYV78782.1"/>
    </source>
</evidence>
<comment type="similarity">
    <text evidence="2">Belongs to the band 7/mec-2 family. Flotillin subfamily.</text>
</comment>
<keyword evidence="4" id="KW-0472">Membrane</keyword>
<sequence>MLRATKLLKHVSKAVARSSLTGIKGAQLSVATRALHYRRQYESKRVIQRSAPVACLVDGKRQYGSSALDTIANVAATGAGIGAIAAIGTGAWLTTRYKVASAGEYLVRTGPFIDDVDISRRAFQLPYQTMTRISLEPNTYHCVIEEAMDLKRVSFNLPTVFTVGPKDDIASLKIYAKLLQQSNSDDLKSKIIGIIQGETRMAAGRLPLDDLFNNREKFKEEITERINDKLSVFGLHVYNANIEELRDMKGTNYFADQRKRALEIVSQKASVDVAEQQKLGHVGKAQHATEQRQKLAEYEKQAKLIENERDREIAESAAALSVAKADFERKMQVAQFESKAASEKRQLELQKEVEEFRNKQNLESLRASEFTVANVKAEVDVRKAEGIATSSIREAEGKANALKIAAEGKATALKVEAEAQAMATKMTAEAKATATKLQADADAEATKLKAAANLVHAENEAKGIVKLRGAEAEGLTRLIESAGGVQNLSQYLMVRDGVVTQIAEQQAKAVHDMKPTVNVWQTGSKETGTGGLSDTVNDLLRNGMPLLDGIKSQTGIDFMKAFRSGETSTATKA</sequence>
<dbReference type="InterPro" id="IPR036013">
    <property type="entry name" value="Band_7/SPFH_dom_sf"/>
</dbReference>
<organism evidence="7">
    <name type="scientific">Edafosvirus sp</name>
    <dbReference type="NCBI Taxonomy" id="2487765"/>
    <lineage>
        <taxon>Viruses</taxon>
        <taxon>Varidnaviria</taxon>
        <taxon>Bamfordvirae</taxon>
        <taxon>Nucleocytoviricota</taxon>
        <taxon>Megaviricetes</taxon>
        <taxon>Imitervirales</taxon>
        <taxon>Mimiviridae</taxon>
        <taxon>Klosneuvirinae</taxon>
    </lineage>
</organism>
<reference evidence="7" key="1">
    <citation type="submission" date="2018-10" db="EMBL/GenBank/DDBJ databases">
        <title>Hidden diversity of soil giant viruses.</title>
        <authorList>
            <person name="Schulz F."/>
            <person name="Alteio L."/>
            <person name="Goudeau D."/>
            <person name="Ryan E.M."/>
            <person name="Malmstrom R.R."/>
            <person name="Blanchard J."/>
            <person name="Woyke T."/>
        </authorList>
    </citation>
    <scope>NUCLEOTIDE SEQUENCE</scope>
    <source>
        <strain evidence="7">EDV1</strain>
    </source>
</reference>
<feature type="coiled-coil region" evidence="5">
    <location>
        <begin position="288"/>
        <end position="315"/>
    </location>
</feature>
<evidence type="ECO:0000256" key="1">
    <source>
        <dbReference type="ARBA" id="ARBA00004236"/>
    </source>
</evidence>
<dbReference type="GO" id="GO:0005886">
    <property type="term" value="C:plasma membrane"/>
    <property type="evidence" value="ECO:0007669"/>
    <property type="project" value="UniProtKB-SubCell"/>
</dbReference>
<evidence type="ECO:0000256" key="3">
    <source>
        <dbReference type="ARBA" id="ARBA00022475"/>
    </source>
</evidence>
<dbReference type="PANTHER" id="PTHR13806:SF31">
    <property type="entry name" value="FLOTILLIN-LIKE PROTEIN 1-RELATED"/>
    <property type="match status" value="1"/>
</dbReference>
<keyword evidence="5" id="KW-0175">Coiled coil</keyword>
<evidence type="ECO:0000256" key="5">
    <source>
        <dbReference type="SAM" id="Coils"/>
    </source>
</evidence>
<feature type="domain" description="Band 7" evidence="6">
    <location>
        <begin position="100"/>
        <end position="278"/>
    </location>
</feature>